<sequence length="430" mass="48650">MYKVALLFALSFCLALAKHEQYNGFVLYEVKVANEQQARRVNALGNELELDIWSYAGPTRPGLVLVPGPMRQVFQREITAAGAQYEIQVENIKEMLDMEDRLLAAAEQRSNRSDSRLSFDAIHRYQAVDDYLVKLGKTYPTVKVVSAGKSFEGRDMKYLKISTTNFQDSSKPVIMIQSLLHSREWISLPASLYAIKKLVVDITDRDLVDKIDWIILPIANPDGYEFTHTNTRFWRKNRSTGHMVGNVCLGVDLNRNFDIKWGSQSSSSACSETYHGKGPFSEPETAIIRNIVLEHVNRLELYFDIHSYGSMILYGYGNRELPSNALTLNVVGVRMAQAIDAVKWPANPKYRVGNSAMILNYMDSGTATDYVQAVSVPLSFCYELPAYRNQNTGLNGFLVDPDFIEQAGYETWQGIKEGAKFVLEHHRSNK</sequence>
<dbReference type="GO" id="GO:0004181">
    <property type="term" value="F:metallocarboxypeptidase activity"/>
    <property type="evidence" value="ECO:0007669"/>
    <property type="project" value="InterPro"/>
</dbReference>
<evidence type="ECO:0000256" key="10">
    <source>
        <dbReference type="ARBA" id="ARBA00023157"/>
    </source>
</evidence>
<dbReference type="Proteomes" id="UP001314205">
    <property type="component" value="Unassembled WGS sequence"/>
</dbReference>
<evidence type="ECO:0000256" key="7">
    <source>
        <dbReference type="ARBA" id="ARBA00022801"/>
    </source>
</evidence>
<dbReference type="PANTHER" id="PTHR11705">
    <property type="entry name" value="PROTEASE FAMILY M14 CARBOXYPEPTIDASE A,B"/>
    <property type="match status" value="1"/>
</dbReference>
<keyword evidence="6 12" id="KW-0732">Signal</keyword>
<comment type="similarity">
    <text evidence="2 11">Belongs to the peptidase M14 family.</text>
</comment>
<keyword evidence="10" id="KW-1015">Disulfide bond</keyword>
<dbReference type="Gene3D" id="3.40.630.10">
    <property type="entry name" value="Zn peptidases"/>
    <property type="match status" value="1"/>
</dbReference>
<dbReference type="FunFam" id="3.40.630.10:FF:000084">
    <property type="entry name" value="Carboxypeptidase B2"/>
    <property type="match status" value="1"/>
</dbReference>
<dbReference type="SUPFAM" id="SSF53187">
    <property type="entry name" value="Zn-dependent exopeptidases"/>
    <property type="match status" value="1"/>
</dbReference>
<keyword evidence="5" id="KW-0479">Metal-binding</keyword>
<keyword evidence="7" id="KW-0378">Hydrolase</keyword>
<dbReference type="AlphaFoldDB" id="A0AAV1L0W0"/>
<keyword evidence="4" id="KW-0645">Protease</keyword>
<keyword evidence="8" id="KW-0862">Zinc</keyword>
<dbReference type="PANTHER" id="PTHR11705:SF140">
    <property type="entry name" value="FI02848P-RELATED"/>
    <property type="match status" value="1"/>
</dbReference>
<dbReference type="InterPro" id="IPR000834">
    <property type="entry name" value="Peptidase_M14"/>
</dbReference>
<dbReference type="EMBL" id="CAVLGL010000083">
    <property type="protein sequence ID" value="CAK1588928.1"/>
    <property type="molecule type" value="Genomic_DNA"/>
</dbReference>
<accession>A0AAV1L0W0</accession>
<evidence type="ECO:0000256" key="3">
    <source>
        <dbReference type="ARBA" id="ARBA00022645"/>
    </source>
</evidence>
<name>A0AAV1L0W0_9NEOP</name>
<evidence type="ECO:0000313" key="14">
    <source>
        <dbReference type="EMBL" id="CAK1588928.1"/>
    </source>
</evidence>
<dbReference type="PRINTS" id="PR00765">
    <property type="entry name" value="CRBOXYPTASEA"/>
</dbReference>
<feature type="signal peptide" evidence="12">
    <location>
        <begin position="1"/>
        <end position="17"/>
    </location>
</feature>
<comment type="caution">
    <text evidence="14">The sequence shown here is derived from an EMBL/GenBank/DDBJ whole genome shotgun (WGS) entry which is preliminary data.</text>
</comment>
<evidence type="ECO:0000259" key="13">
    <source>
        <dbReference type="PROSITE" id="PS52035"/>
    </source>
</evidence>
<proteinExistence type="inferred from homology"/>
<dbReference type="SMART" id="SM00631">
    <property type="entry name" value="Zn_pept"/>
    <property type="match status" value="1"/>
</dbReference>
<evidence type="ECO:0000256" key="11">
    <source>
        <dbReference type="PROSITE-ProRule" id="PRU01379"/>
    </source>
</evidence>
<protein>
    <recommendedName>
        <fullName evidence="13">Peptidase M14 domain-containing protein</fullName>
    </recommendedName>
</protein>
<feature type="chain" id="PRO_5043886405" description="Peptidase M14 domain-containing protein" evidence="12">
    <location>
        <begin position="18"/>
        <end position="430"/>
    </location>
</feature>
<comment type="cofactor">
    <cofactor evidence="1">
        <name>Zn(2+)</name>
        <dbReference type="ChEBI" id="CHEBI:29105"/>
    </cofactor>
</comment>
<dbReference type="Gene3D" id="3.30.70.340">
    <property type="entry name" value="Metallocarboxypeptidase-like"/>
    <property type="match status" value="1"/>
</dbReference>
<dbReference type="GO" id="GO:0005615">
    <property type="term" value="C:extracellular space"/>
    <property type="evidence" value="ECO:0007669"/>
    <property type="project" value="TreeGrafter"/>
</dbReference>
<feature type="domain" description="Peptidase M14" evidence="13">
    <location>
        <begin position="121"/>
        <end position="422"/>
    </location>
</feature>
<dbReference type="InterPro" id="IPR036990">
    <property type="entry name" value="M14A-like_propep"/>
</dbReference>
<gene>
    <name evidence="14" type="ORF">PARMNEM_LOCUS9500</name>
</gene>
<dbReference type="GO" id="GO:0008270">
    <property type="term" value="F:zinc ion binding"/>
    <property type="evidence" value="ECO:0007669"/>
    <property type="project" value="InterPro"/>
</dbReference>
<dbReference type="Pfam" id="PF00246">
    <property type="entry name" value="Peptidase_M14"/>
    <property type="match status" value="1"/>
</dbReference>
<organism evidence="14 15">
    <name type="scientific">Parnassius mnemosyne</name>
    <name type="common">clouded apollo</name>
    <dbReference type="NCBI Taxonomy" id="213953"/>
    <lineage>
        <taxon>Eukaryota</taxon>
        <taxon>Metazoa</taxon>
        <taxon>Ecdysozoa</taxon>
        <taxon>Arthropoda</taxon>
        <taxon>Hexapoda</taxon>
        <taxon>Insecta</taxon>
        <taxon>Pterygota</taxon>
        <taxon>Neoptera</taxon>
        <taxon>Endopterygota</taxon>
        <taxon>Lepidoptera</taxon>
        <taxon>Glossata</taxon>
        <taxon>Ditrysia</taxon>
        <taxon>Papilionoidea</taxon>
        <taxon>Papilionidae</taxon>
        <taxon>Parnassiinae</taxon>
        <taxon>Parnassini</taxon>
        <taxon>Parnassius</taxon>
        <taxon>Driopa</taxon>
    </lineage>
</organism>
<dbReference type="SUPFAM" id="SSF54897">
    <property type="entry name" value="Protease propeptides/inhibitors"/>
    <property type="match status" value="1"/>
</dbReference>
<evidence type="ECO:0000256" key="6">
    <source>
        <dbReference type="ARBA" id="ARBA00022729"/>
    </source>
</evidence>
<evidence type="ECO:0000256" key="9">
    <source>
        <dbReference type="ARBA" id="ARBA00023049"/>
    </source>
</evidence>
<dbReference type="PROSITE" id="PS52035">
    <property type="entry name" value="PEPTIDASE_M14"/>
    <property type="match status" value="1"/>
</dbReference>
<evidence type="ECO:0000256" key="4">
    <source>
        <dbReference type="ARBA" id="ARBA00022670"/>
    </source>
</evidence>
<dbReference type="Pfam" id="PF02244">
    <property type="entry name" value="Propep_M14"/>
    <property type="match status" value="1"/>
</dbReference>
<evidence type="ECO:0000256" key="8">
    <source>
        <dbReference type="ARBA" id="ARBA00022833"/>
    </source>
</evidence>
<dbReference type="GO" id="GO:0006508">
    <property type="term" value="P:proteolysis"/>
    <property type="evidence" value="ECO:0007669"/>
    <property type="project" value="UniProtKB-KW"/>
</dbReference>
<reference evidence="14 15" key="1">
    <citation type="submission" date="2023-11" db="EMBL/GenBank/DDBJ databases">
        <authorList>
            <person name="Hedman E."/>
            <person name="Englund M."/>
            <person name="Stromberg M."/>
            <person name="Nyberg Akerstrom W."/>
            <person name="Nylinder S."/>
            <person name="Jareborg N."/>
            <person name="Kallberg Y."/>
            <person name="Kronander E."/>
        </authorList>
    </citation>
    <scope>NUCLEOTIDE SEQUENCE [LARGE SCALE GENOMIC DNA]</scope>
</reference>
<dbReference type="InterPro" id="IPR003146">
    <property type="entry name" value="M14A_act_pep"/>
</dbReference>
<keyword evidence="3" id="KW-0121">Carboxypeptidase</keyword>
<feature type="active site" description="Proton donor/acceptor" evidence="11">
    <location>
        <position position="383"/>
    </location>
</feature>
<keyword evidence="15" id="KW-1185">Reference proteome</keyword>
<evidence type="ECO:0000256" key="1">
    <source>
        <dbReference type="ARBA" id="ARBA00001947"/>
    </source>
</evidence>
<evidence type="ECO:0000256" key="2">
    <source>
        <dbReference type="ARBA" id="ARBA00005988"/>
    </source>
</evidence>
<keyword evidence="9" id="KW-0482">Metalloprotease</keyword>
<evidence type="ECO:0000256" key="5">
    <source>
        <dbReference type="ARBA" id="ARBA00022723"/>
    </source>
</evidence>
<evidence type="ECO:0000256" key="12">
    <source>
        <dbReference type="SAM" id="SignalP"/>
    </source>
</evidence>
<evidence type="ECO:0000313" key="15">
    <source>
        <dbReference type="Proteomes" id="UP001314205"/>
    </source>
</evidence>